<sequence length="129" mass="14443">MLARHSALAGATNLVLGLALSSHSIFLAVTVSRYNRNRILGLNDESSQWVSNPEEMLQVADDRVLRMVKQKVTLSMNDDRVLRMVKQKVTLSMNDDLLKPFTKDDIWLVVKAMAPLNAPSIDGFPAIFF</sequence>
<feature type="signal peptide" evidence="1">
    <location>
        <begin position="1"/>
        <end position="17"/>
    </location>
</feature>
<evidence type="ECO:0000256" key="1">
    <source>
        <dbReference type="SAM" id="SignalP"/>
    </source>
</evidence>
<dbReference type="AlphaFoldDB" id="A0A9D3ZW98"/>
<protein>
    <submittedName>
        <fullName evidence="2">Uncharacterized protein</fullName>
    </submittedName>
</protein>
<dbReference type="OrthoDB" id="991485at2759"/>
<feature type="chain" id="PRO_5038542025" evidence="1">
    <location>
        <begin position="18"/>
        <end position="129"/>
    </location>
</feature>
<accession>A0A9D3ZW98</accession>
<evidence type="ECO:0000313" key="3">
    <source>
        <dbReference type="Proteomes" id="UP000828251"/>
    </source>
</evidence>
<keyword evidence="1" id="KW-0732">Signal</keyword>
<dbReference type="EMBL" id="JAIQCV010000009">
    <property type="protein sequence ID" value="KAH1066999.1"/>
    <property type="molecule type" value="Genomic_DNA"/>
</dbReference>
<gene>
    <name evidence="2" type="ORF">J1N35_031986</name>
</gene>
<name>A0A9D3ZW98_9ROSI</name>
<keyword evidence="3" id="KW-1185">Reference proteome</keyword>
<comment type="caution">
    <text evidence="2">The sequence shown here is derived from an EMBL/GenBank/DDBJ whole genome shotgun (WGS) entry which is preliminary data.</text>
</comment>
<organism evidence="2 3">
    <name type="scientific">Gossypium stocksii</name>
    <dbReference type="NCBI Taxonomy" id="47602"/>
    <lineage>
        <taxon>Eukaryota</taxon>
        <taxon>Viridiplantae</taxon>
        <taxon>Streptophyta</taxon>
        <taxon>Embryophyta</taxon>
        <taxon>Tracheophyta</taxon>
        <taxon>Spermatophyta</taxon>
        <taxon>Magnoliopsida</taxon>
        <taxon>eudicotyledons</taxon>
        <taxon>Gunneridae</taxon>
        <taxon>Pentapetalae</taxon>
        <taxon>rosids</taxon>
        <taxon>malvids</taxon>
        <taxon>Malvales</taxon>
        <taxon>Malvaceae</taxon>
        <taxon>Malvoideae</taxon>
        <taxon>Gossypium</taxon>
    </lineage>
</organism>
<dbReference type="Proteomes" id="UP000828251">
    <property type="component" value="Unassembled WGS sequence"/>
</dbReference>
<proteinExistence type="predicted"/>
<reference evidence="2 3" key="1">
    <citation type="journal article" date="2021" name="Plant Biotechnol. J.">
        <title>Multi-omics assisted identification of the key and species-specific regulatory components of drought-tolerant mechanisms in Gossypium stocksii.</title>
        <authorList>
            <person name="Yu D."/>
            <person name="Ke L."/>
            <person name="Zhang D."/>
            <person name="Wu Y."/>
            <person name="Sun Y."/>
            <person name="Mei J."/>
            <person name="Sun J."/>
            <person name="Sun Y."/>
        </authorList>
    </citation>
    <scope>NUCLEOTIDE SEQUENCE [LARGE SCALE GENOMIC DNA]</scope>
    <source>
        <strain evidence="3">cv. E1</strain>
        <tissue evidence="2">Leaf</tissue>
    </source>
</reference>
<evidence type="ECO:0000313" key="2">
    <source>
        <dbReference type="EMBL" id="KAH1066999.1"/>
    </source>
</evidence>